<name>A0A1Q5NZ00_9BACI</name>
<dbReference type="RefSeq" id="WP_073712969.1">
    <property type="nucleotide sequence ID" value="NZ_MRWQ01000035.1"/>
</dbReference>
<evidence type="ECO:0000313" key="1">
    <source>
        <dbReference type="EMBL" id="OKL35219.1"/>
    </source>
</evidence>
<sequence length="116" mass="13977">MILAEMVLVKHKTVKQYIYMYVHNLNLKGREKMGYVLPVPQYQYSHYRERVLNESSRDDSYIDPAAKVSFDKILRDRAKPQMSIEEQRKKRQHEHEAFRVHLAQISRKGFEIDQRV</sequence>
<keyword evidence="2" id="KW-1185">Reference proteome</keyword>
<dbReference type="Proteomes" id="UP000186524">
    <property type="component" value="Unassembled WGS sequence"/>
</dbReference>
<dbReference type="STRING" id="1714354.BLL40_16690"/>
<reference evidence="1 2" key="1">
    <citation type="submission" date="2016-12" db="EMBL/GenBank/DDBJ databases">
        <title>Domibacillus sp. SAOS 44 whole genome sequencing.</title>
        <authorList>
            <person name="Verma A."/>
            <person name="Krishnamurthi S."/>
        </authorList>
    </citation>
    <scope>NUCLEOTIDE SEQUENCE [LARGE SCALE GENOMIC DNA]</scope>
    <source>
        <strain evidence="1 2">SAOS 44</strain>
    </source>
</reference>
<dbReference type="AlphaFoldDB" id="A0A1Q5NZ00"/>
<protein>
    <submittedName>
        <fullName evidence="1">Uncharacterized protein</fullName>
    </submittedName>
</protein>
<gene>
    <name evidence="1" type="ORF">BLL40_16690</name>
</gene>
<comment type="caution">
    <text evidence="1">The sequence shown here is derived from an EMBL/GenBank/DDBJ whole genome shotgun (WGS) entry which is preliminary data.</text>
</comment>
<proteinExistence type="predicted"/>
<accession>A0A1Q5NZ00</accession>
<evidence type="ECO:0000313" key="2">
    <source>
        <dbReference type="Proteomes" id="UP000186524"/>
    </source>
</evidence>
<dbReference type="EMBL" id="MRWQ01000035">
    <property type="protein sequence ID" value="OKL35219.1"/>
    <property type="molecule type" value="Genomic_DNA"/>
</dbReference>
<organism evidence="1 2">
    <name type="scientific">Domibacillus mangrovi</name>
    <dbReference type="NCBI Taxonomy" id="1714354"/>
    <lineage>
        <taxon>Bacteria</taxon>
        <taxon>Bacillati</taxon>
        <taxon>Bacillota</taxon>
        <taxon>Bacilli</taxon>
        <taxon>Bacillales</taxon>
        <taxon>Bacillaceae</taxon>
        <taxon>Domibacillus</taxon>
    </lineage>
</organism>
<dbReference type="OrthoDB" id="2706316at2"/>